<protein>
    <submittedName>
        <fullName evidence="1">Uncharacterized protein</fullName>
    </submittedName>
</protein>
<reference evidence="1 2" key="1">
    <citation type="journal article" date="2011" name="J. Bacteriol.">
        <title>Complete genome sequence of the hyperthermophilic, piezophilic, heterotrophic, and carboxydotrophic archaeon Thermococcus barophilus MP.</title>
        <authorList>
            <person name="Vannier P."/>
            <person name="Marteinsson V.T."/>
            <person name="Fridjonsson O.H."/>
            <person name="Oger P."/>
            <person name="Jebbar M."/>
        </authorList>
    </citation>
    <scope>NUCLEOTIDE SEQUENCE [LARGE SCALE GENOMIC DNA]</scope>
    <source>
        <strain evidence="2">DSM 11836 / MP</strain>
    </source>
</reference>
<geneLocation type="plasmid" evidence="1 2">
    <name>pTBMP1</name>
</geneLocation>
<dbReference type="KEGG" id="tba:TERMP_02252"/>
<dbReference type="RefSeq" id="WP_013747447.1">
    <property type="nucleotide sequence ID" value="NC_015471.1"/>
</dbReference>
<keyword evidence="2" id="KW-1185">Reference proteome</keyword>
<dbReference type="GeneID" id="10549076"/>
<dbReference type="PATRIC" id="fig|391623.17.peg.2246"/>
<proteinExistence type="predicted"/>
<sequence>MKTEKILLVDSKIKDSLIKYLYRGSPPFEKIDELERLIKNALSRNEDPDVLANALSKLVQDEKELLLSGVLLFYHYKATSRRPKVYKPPLQKQSPEEKIQEFHIRGIEQIKNPMFNPTYRVKVNEEPSTTGDFAIIAVKAYYEHLQNSPVRILGLKKIGKKTFMVSTDLGEIRVDGNRPHAGYLYTPDGDIIKFIVSL</sequence>
<keyword evidence="1" id="KW-0614">Plasmid</keyword>
<dbReference type="Proteomes" id="UP000007478">
    <property type="component" value="Plasmid pTBMP1"/>
</dbReference>
<evidence type="ECO:0000313" key="1">
    <source>
        <dbReference type="EMBL" id="ADT85225.1"/>
    </source>
</evidence>
<accession>F0LN86</accession>
<evidence type="ECO:0000313" key="2">
    <source>
        <dbReference type="Proteomes" id="UP000007478"/>
    </source>
</evidence>
<dbReference type="EMBL" id="CP002373">
    <property type="protein sequence ID" value="ADT85225.1"/>
    <property type="molecule type" value="Genomic_DNA"/>
</dbReference>
<name>F0LN86_THEBM</name>
<organism evidence="1 2">
    <name type="scientific">Thermococcus barophilus (strain DSM 11836 / MP)</name>
    <dbReference type="NCBI Taxonomy" id="391623"/>
    <lineage>
        <taxon>Archaea</taxon>
        <taxon>Methanobacteriati</taxon>
        <taxon>Methanobacteriota</taxon>
        <taxon>Thermococci</taxon>
        <taxon>Thermococcales</taxon>
        <taxon>Thermococcaceae</taxon>
        <taxon>Thermococcus</taxon>
    </lineage>
</organism>
<dbReference type="AlphaFoldDB" id="F0LN86"/>
<gene>
    <name evidence="1" type="ordered locus">TERMP_02252</name>
</gene>
<dbReference type="HOGENOM" id="CLU_1375577_0_0_2"/>